<dbReference type="PRINTS" id="PR00449">
    <property type="entry name" value="RASTRNSFRMNG"/>
</dbReference>
<dbReference type="eggNOG" id="KOG0094">
    <property type="taxonomic scope" value="Eukaryota"/>
</dbReference>
<protein>
    <submittedName>
        <fullName evidence="5">GTP-binding protein YPT6, putative</fullName>
        <ecNumber evidence="5">3.1.4.12</ecNumber>
    </submittedName>
</protein>
<evidence type="ECO:0000313" key="5">
    <source>
        <dbReference type="EMBL" id="EDR26599.1"/>
    </source>
</evidence>
<dbReference type="InterPro" id="IPR001806">
    <property type="entry name" value="Small_GTPase"/>
</dbReference>
<dbReference type="GO" id="GO:0003924">
    <property type="term" value="F:GTPase activity"/>
    <property type="evidence" value="ECO:0007669"/>
    <property type="project" value="InterPro"/>
</dbReference>
<organism evidence="6">
    <name type="scientific">Entamoeba dispar (strain ATCC PRA-260 / SAW760)</name>
    <dbReference type="NCBI Taxonomy" id="370354"/>
    <lineage>
        <taxon>Eukaryota</taxon>
        <taxon>Amoebozoa</taxon>
        <taxon>Evosea</taxon>
        <taxon>Archamoebae</taxon>
        <taxon>Mastigamoebida</taxon>
        <taxon>Entamoebidae</taxon>
        <taxon>Entamoeba</taxon>
    </lineage>
</organism>
<keyword evidence="2" id="KW-0547">Nucleotide-binding</keyword>
<dbReference type="SUPFAM" id="SSF52540">
    <property type="entry name" value="P-loop containing nucleoside triphosphate hydrolases"/>
    <property type="match status" value="1"/>
</dbReference>
<dbReference type="KEGG" id="edi:EDI_231080"/>
<dbReference type="InterPro" id="IPR005225">
    <property type="entry name" value="Small_GTP-bd"/>
</dbReference>
<name>B0EFU2_ENTDS</name>
<dbReference type="GO" id="GO:0005525">
    <property type="term" value="F:GTP binding"/>
    <property type="evidence" value="ECO:0007669"/>
    <property type="project" value="UniProtKB-KW"/>
</dbReference>
<dbReference type="VEuPathDB" id="AmoebaDB:EDI_231080"/>
<dbReference type="EC" id="3.1.4.12" evidence="5"/>
<dbReference type="InterPro" id="IPR050227">
    <property type="entry name" value="Rab"/>
</dbReference>
<feature type="non-terminal residue" evidence="5">
    <location>
        <position position="128"/>
    </location>
</feature>
<dbReference type="Proteomes" id="UP000008076">
    <property type="component" value="Unassembled WGS sequence"/>
</dbReference>
<comment type="similarity">
    <text evidence="1">Belongs to the small GTPase superfamily. Rho family.</text>
</comment>
<evidence type="ECO:0000313" key="6">
    <source>
        <dbReference type="Proteomes" id="UP000008076"/>
    </source>
</evidence>
<dbReference type="SMART" id="SM00175">
    <property type="entry name" value="RAB"/>
    <property type="match status" value="1"/>
</dbReference>
<evidence type="ECO:0000256" key="3">
    <source>
        <dbReference type="ARBA" id="ARBA00023134"/>
    </source>
</evidence>
<dbReference type="SMART" id="SM00173">
    <property type="entry name" value="RAS"/>
    <property type="match status" value="1"/>
</dbReference>
<dbReference type="NCBIfam" id="TIGR00231">
    <property type="entry name" value="small_GTP"/>
    <property type="match status" value="1"/>
</dbReference>
<keyword evidence="6" id="KW-1185">Reference proteome</keyword>
<dbReference type="GeneID" id="5882150"/>
<dbReference type="Pfam" id="PF00071">
    <property type="entry name" value="Ras"/>
    <property type="match status" value="1"/>
</dbReference>
<dbReference type="AlphaFoldDB" id="B0EFU2"/>
<dbReference type="PROSITE" id="PS51419">
    <property type="entry name" value="RAB"/>
    <property type="match status" value="1"/>
</dbReference>
<gene>
    <name evidence="5" type="ORF">EDI_231080</name>
</gene>
<keyword evidence="3" id="KW-0342">GTP-binding</keyword>
<dbReference type="CDD" id="cd00154">
    <property type="entry name" value="Rab"/>
    <property type="match status" value="1"/>
</dbReference>
<reference evidence="6" key="1">
    <citation type="submission" date="2007-12" db="EMBL/GenBank/DDBJ databases">
        <title>Annotation of Entamoeba dispar SAW760.</title>
        <authorList>
            <person name="Lorenzi H."/>
            <person name="Inman J."/>
            <person name="Schobel S."/>
            <person name="Amedeo P."/>
            <person name="Caler E."/>
        </authorList>
    </citation>
    <scope>NUCLEOTIDE SEQUENCE [LARGE SCALE GENOMIC DNA]</scope>
    <source>
        <strain evidence="6">ATCC PRA-260 / SAW760</strain>
    </source>
</reference>
<keyword evidence="5" id="KW-0378">Hydrolase</keyword>
<keyword evidence="4" id="KW-0449">Lipoprotein</keyword>
<dbReference type="InterPro" id="IPR027417">
    <property type="entry name" value="P-loop_NTPase"/>
</dbReference>
<dbReference type="Gene3D" id="3.40.50.300">
    <property type="entry name" value="P-loop containing nucleotide triphosphate hydrolases"/>
    <property type="match status" value="1"/>
</dbReference>
<dbReference type="SMART" id="SM00174">
    <property type="entry name" value="RHO"/>
    <property type="match status" value="1"/>
</dbReference>
<accession>B0EFU2</accession>
<dbReference type="PROSITE" id="PS51421">
    <property type="entry name" value="RAS"/>
    <property type="match status" value="1"/>
</dbReference>
<dbReference type="EMBL" id="DS549118">
    <property type="protein sequence ID" value="EDR26599.1"/>
    <property type="molecule type" value="Genomic_DNA"/>
</dbReference>
<proteinExistence type="inferred from homology"/>
<sequence>MNKPELRINVVIVGASTVGKTSLANQLVNSCFDEHYETTHGMDIFSYKMELDNCVVSLTLRDTCGQEQYRSLAAQYYRETHGALVVYDISNRDSFEYLQDWVNDVSNYCPQGVKIVVVGNKVDLADED</sequence>
<evidence type="ECO:0000256" key="4">
    <source>
        <dbReference type="ARBA" id="ARBA00023288"/>
    </source>
</evidence>
<evidence type="ECO:0000256" key="2">
    <source>
        <dbReference type="ARBA" id="ARBA00022741"/>
    </source>
</evidence>
<dbReference type="OMA" id="VEEWIIN"/>
<dbReference type="PANTHER" id="PTHR47977">
    <property type="entry name" value="RAS-RELATED PROTEIN RAB"/>
    <property type="match status" value="1"/>
</dbReference>
<dbReference type="OrthoDB" id="9989112at2759"/>
<evidence type="ECO:0000256" key="1">
    <source>
        <dbReference type="ARBA" id="ARBA00010142"/>
    </source>
</evidence>
<dbReference type="GO" id="GO:0004767">
    <property type="term" value="F:sphingomyelin phosphodiesterase activity"/>
    <property type="evidence" value="ECO:0007669"/>
    <property type="project" value="UniProtKB-EC"/>
</dbReference>
<dbReference type="FunFam" id="3.40.50.300:FF:001430">
    <property type="entry name" value="Small GTPase EhRabM3, putative"/>
    <property type="match status" value="1"/>
</dbReference>
<dbReference type="RefSeq" id="XP_001737129.1">
    <property type="nucleotide sequence ID" value="XM_001737077.1"/>
</dbReference>